<dbReference type="Pfam" id="PF13409">
    <property type="entry name" value="GST_N_2"/>
    <property type="match status" value="1"/>
</dbReference>
<dbReference type="PROSITE" id="PS50405">
    <property type="entry name" value="GST_CTER"/>
    <property type="match status" value="1"/>
</dbReference>
<dbReference type="InterPro" id="IPR036249">
    <property type="entry name" value="Thioredoxin-like_sf"/>
</dbReference>
<evidence type="ECO:0000313" key="3">
    <source>
        <dbReference type="EMBL" id="WND01403.1"/>
    </source>
</evidence>
<name>A0AA52H993_9PROT</name>
<dbReference type="KEGG" id="tmk:QGN29_07510"/>
<keyword evidence="4" id="KW-1185">Reference proteome</keyword>
<dbReference type="PANTHER" id="PTHR44051:SF8">
    <property type="entry name" value="GLUTATHIONE S-TRANSFERASE GSTA"/>
    <property type="match status" value="1"/>
</dbReference>
<proteinExistence type="predicted"/>
<dbReference type="SUPFAM" id="SSF52833">
    <property type="entry name" value="Thioredoxin-like"/>
    <property type="match status" value="1"/>
</dbReference>
<evidence type="ECO:0000259" key="1">
    <source>
        <dbReference type="PROSITE" id="PS50404"/>
    </source>
</evidence>
<dbReference type="RefSeq" id="WP_310797231.1">
    <property type="nucleotide sequence ID" value="NZ_CP123872.1"/>
</dbReference>
<protein>
    <submittedName>
        <fullName evidence="3">Glutathione S-transferase family protein</fullName>
    </submittedName>
</protein>
<dbReference type="PROSITE" id="PS50404">
    <property type="entry name" value="GST_NTER"/>
    <property type="match status" value="1"/>
</dbReference>
<dbReference type="EMBL" id="CP123872">
    <property type="protein sequence ID" value="WND01403.1"/>
    <property type="molecule type" value="Genomic_DNA"/>
</dbReference>
<dbReference type="AlphaFoldDB" id="A0AA52H993"/>
<feature type="domain" description="GST C-terminal" evidence="2">
    <location>
        <begin position="88"/>
        <end position="211"/>
    </location>
</feature>
<accession>A0AA52H993</accession>
<dbReference type="PANTHER" id="PTHR44051">
    <property type="entry name" value="GLUTATHIONE S-TRANSFERASE-RELATED"/>
    <property type="match status" value="1"/>
</dbReference>
<gene>
    <name evidence="3" type="ORF">QGN29_07510</name>
</gene>
<dbReference type="SFLD" id="SFLDS00019">
    <property type="entry name" value="Glutathione_Transferase_(cytos"/>
    <property type="match status" value="1"/>
</dbReference>
<dbReference type="InterPro" id="IPR004046">
    <property type="entry name" value="GST_C"/>
</dbReference>
<dbReference type="Gene3D" id="3.40.30.10">
    <property type="entry name" value="Glutaredoxin"/>
    <property type="match status" value="1"/>
</dbReference>
<dbReference type="Pfam" id="PF00043">
    <property type="entry name" value="GST_C"/>
    <property type="match status" value="1"/>
</dbReference>
<dbReference type="SUPFAM" id="SSF47616">
    <property type="entry name" value="GST C-terminal domain-like"/>
    <property type="match status" value="1"/>
</dbReference>
<dbReference type="Proteomes" id="UP001268683">
    <property type="component" value="Chromosome"/>
</dbReference>
<dbReference type="InterPro" id="IPR010987">
    <property type="entry name" value="Glutathione-S-Trfase_C-like"/>
</dbReference>
<dbReference type="InterPro" id="IPR040079">
    <property type="entry name" value="Glutathione_S-Trfase"/>
</dbReference>
<sequence>MSLTFYDFKHAPSPRRIRILLALKNINHKAIEVDMMKAEQLTDAYKAINPECTIPTLKLEDGTTFTNVAAMNAYLEATYPEPSLMGTTALEKAEIAGWQSKIEQELGMAIPNALRNSNPAFKDRALPGPINYPQIPELAERGLTMLSNFMDKLDKHLDGRDYIAANQLSVADIAAVSFIDFTRVVGNKITEKHPHLLKWRTRLKEIDAFTL</sequence>
<reference evidence="3" key="1">
    <citation type="submission" date="2023-04" db="EMBL/GenBank/DDBJ databases">
        <title>Complete genome sequence of Temperatibacter marinus.</title>
        <authorList>
            <person name="Rong J.-C."/>
            <person name="Yi M.-L."/>
            <person name="Zhao Q."/>
        </authorList>
    </citation>
    <scope>NUCLEOTIDE SEQUENCE</scope>
    <source>
        <strain evidence="3">NBRC 110045</strain>
    </source>
</reference>
<dbReference type="InterPro" id="IPR004045">
    <property type="entry name" value="Glutathione_S-Trfase_N"/>
</dbReference>
<organism evidence="3 4">
    <name type="scientific">Temperatibacter marinus</name>
    <dbReference type="NCBI Taxonomy" id="1456591"/>
    <lineage>
        <taxon>Bacteria</taxon>
        <taxon>Pseudomonadati</taxon>
        <taxon>Pseudomonadota</taxon>
        <taxon>Alphaproteobacteria</taxon>
        <taxon>Kordiimonadales</taxon>
        <taxon>Temperatibacteraceae</taxon>
        <taxon>Temperatibacter</taxon>
    </lineage>
</organism>
<evidence type="ECO:0000259" key="2">
    <source>
        <dbReference type="PROSITE" id="PS50405"/>
    </source>
</evidence>
<dbReference type="SFLD" id="SFLDG00358">
    <property type="entry name" value="Main_(cytGST)"/>
    <property type="match status" value="1"/>
</dbReference>
<dbReference type="Gene3D" id="1.20.1050.10">
    <property type="match status" value="1"/>
</dbReference>
<evidence type="ECO:0000313" key="4">
    <source>
        <dbReference type="Proteomes" id="UP001268683"/>
    </source>
</evidence>
<feature type="domain" description="GST N-terminal" evidence="1">
    <location>
        <begin position="1"/>
        <end position="83"/>
    </location>
</feature>
<dbReference type="InterPro" id="IPR036282">
    <property type="entry name" value="Glutathione-S-Trfase_C_sf"/>
</dbReference>